<dbReference type="SMART" id="SM00895">
    <property type="entry name" value="FCD"/>
    <property type="match status" value="1"/>
</dbReference>
<dbReference type="Pfam" id="PF00392">
    <property type="entry name" value="GntR"/>
    <property type="match status" value="1"/>
</dbReference>
<dbReference type="GO" id="GO:0003700">
    <property type="term" value="F:DNA-binding transcription factor activity"/>
    <property type="evidence" value="ECO:0007669"/>
    <property type="project" value="InterPro"/>
</dbReference>
<keyword evidence="3" id="KW-0804">Transcription</keyword>
<dbReference type="OrthoDB" id="7003764at2"/>
<dbReference type="PROSITE" id="PS50949">
    <property type="entry name" value="HTH_GNTR"/>
    <property type="match status" value="1"/>
</dbReference>
<name>A0A1C3K482_9BURK</name>
<dbReference type="STRING" id="1851544.ODI_00795"/>
<dbReference type="Proteomes" id="UP000078558">
    <property type="component" value="Chromosome I"/>
</dbReference>
<feature type="domain" description="HTH gntR-type" evidence="4">
    <location>
        <begin position="14"/>
        <end position="81"/>
    </location>
</feature>
<dbReference type="Gene3D" id="1.20.120.530">
    <property type="entry name" value="GntR ligand-binding domain-like"/>
    <property type="match status" value="1"/>
</dbReference>
<dbReference type="EMBL" id="FLRC01000032">
    <property type="protein sequence ID" value="SBT26292.1"/>
    <property type="molecule type" value="Genomic_DNA"/>
</dbReference>
<dbReference type="SMART" id="SM00345">
    <property type="entry name" value="HTH_GNTR"/>
    <property type="match status" value="1"/>
</dbReference>
<accession>A0A1C3K482</accession>
<evidence type="ECO:0000256" key="1">
    <source>
        <dbReference type="ARBA" id="ARBA00023015"/>
    </source>
</evidence>
<protein>
    <submittedName>
        <fullName evidence="5">Transcriptional regulator, GntR family</fullName>
    </submittedName>
</protein>
<dbReference type="PANTHER" id="PTHR43537:SF39">
    <property type="entry name" value="HTH-TYPE TRANSCRIPTIONAL REGULATOR MCBR"/>
    <property type="match status" value="1"/>
</dbReference>
<evidence type="ECO:0000313" key="6">
    <source>
        <dbReference type="EMBL" id="SOE47072.1"/>
    </source>
</evidence>
<dbReference type="Gene3D" id="1.10.10.10">
    <property type="entry name" value="Winged helix-like DNA-binding domain superfamily/Winged helix DNA-binding domain"/>
    <property type="match status" value="1"/>
</dbReference>
<reference evidence="6 7" key="2">
    <citation type="submission" date="2017-08" db="EMBL/GenBank/DDBJ databases">
        <authorList>
            <person name="de Groot N.N."/>
        </authorList>
    </citation>
    <scope>NUCLEOTIDE SEQUENCE [LARGE SCALE GENOMIC DNA]</scope>
    <source>
        <strain evidence="6">Orrdi1</strain>
    </source>
</reference>
<keyword evidence="1" id="KW-0805">Transcription regulation</keyword>
<dbReference type="InterPro" id="IPR011711">
    <property type="entry name" value="GntR_C"/>
</dbReference>
<evidence type="ECO:0000313" key="5">
    <source>
        <dbReference type="EMBL" id="SBT26292.1"/>
    </source>
</evidence>
<evidence type="ECO:0000313" key="7">
    <source>
        <dbReference type="Proteomes" id="UP000078558"/>
    </source>
</evidence>
<organism evidence="5 7">
    <name type="scientific">Orrella dioscoreae</name>
    <dbReference type="NCBI Taxonomy" id="1851544"/>
    <lineage>
        <taxon>Bacteria</taxon>
        <taxon>Pseudomonadati</taxon>
        <taxon>Pseudomonadota</taxon>
        <taxon>Betaproteobacteria</taxon>
        <taxon>Burkholderiales</taxon>
        <taxon>Alcaligenaceae</taxon>
        <taxon>Orrella</taxon>
    </lineage>
</organism>
<evidence type="ECO:0000256" key="2">
    <source>
        <dbReference type="ARBA" id="ARBA00023125"/>
    </source>
</evidence>
<dbReference type="GO" id="GO:0003677">
    <property type="term" value="F:DNA binding"/>
    <property type="evidence" value="ECO:0007669"/>
    <property type="project" value="UniProtKB-KW"/>
</dbReference>
<proteinExistence type="predicted"/>
<dbReference type="KEGG" id="odi:ODI_R0632"/>
<keyword evidence="2" id="KW-0238">DNA-binding</keyword>
<dbReference type="InterPro" id="IPR008920">
    <property type="entry name" value="TF_FadR/GntR_C"/>
</dbReference>
<dbReference type="InterPro" id="IPR036390">
    <property type="entry name" value="WH_DNA-bd_sf"/>
</dbReference>
<evidence type="ECO:0000256" key="3">
    <source>
        <dbReference type="ARBA" id="ARBA00023163"/>
    </source>
</evidence>
<keyword evidence="7" id="KW-1185">Reference proteome</keyword>
<dbReference type="RefSeq" id="WP_067755800.1">
    <property type="nucleotide sequence ID" value="NZ_LT907988.1"/>
</dbReference>
<sequence>MALTELVTPVPKRQTLGADVHAQIRELLTSGRLRPGEQISLRTTAQALGVSVMPVREAVYQLVAEQALEVTANRSIRVPRMTVSAFREMTYIRVHVESLAAHHAAQHCTKALTREMRGWNEKLEAEMRTAEPDAAKLILFNRELHFAMYRAAQMPLLFKMIESLWLRVGPILNYDLRSGSPRVKERTAVTHHQRMIAALDKGDTVGAGEALRDDIQSAANTIIAAGVLLDADDAGDEG</sequence>
<dbReference type="SUPFAM" id="SSF48008">
    <property type="entry name" value="GntR ligand-binding domain-like"/>
    <property type="match status" value="1"/>
</dbReference>
<dbReference type="InterPro" id="IPR000524">
    <property type="entry name" value="Tscrpt_reg_HTH_GntR"/>
</dbReference>
<dbReference type="InterPro" id="IPR036388">
    <property type="entry name" value="WH-like_DNA-bd_sf"/>
</dbReference>
<evidence type="ECO:0000259" key="4">
    <source>
        <dbReference type="PROSITE" id="PS50949"/>
    </source>
</evidence>
<dbReference type="PANTHER" id="PTHR43537">
    <property type="entry name" value="TRANSCRIPTIONAL REGULATOR, GNTR FAMILY"/>
    <property type="match status" value="1"/>
</dbReference>
<dbReference type="SUPFAM" id="SSF46785">
    <property type="entry name" value="Winged helix' DNA-binding domain"/>
    <property type="match status" value="1"/>
</dbReference>
<reference evidence="5 7" key="1">
    <citation type="submission" date="2016-06" db="EMBL/GenBank/DDBJ databases">
        <authorList>
            <person name="Kjaerup R.B."/>
            <person name="Dalgaard T.S."/>
            <person name="Juul-Madsen H.R."/>
        </authorList>
    </citation>
    <scope>NUCLEOTIDE SEQUENCE [LARGE SCALE GENOMIC DNA]</scope>
    <source>
        <strain evidence="5">Orrdi1</strain>
    </source>
</reference>
<dbReference type="Pfam" id="PF07729">
    <property type="entry name" value="FCD"/>
    <property type="match status" value="1"/>
</dbReference>
<dbReference type="EMBL" id="LT907988">
    <property type="protein sequence ID" value="SOE47072.1"/>
    <property type="molecule type" value="Genomic_DNA"/>
</dbReference>
<dbReference type="AlphaFoldDB" id="A0A1C3K482"/>
<gene>
    <name evidence="5" type="ORF">ODI_00795</name>
    <name evidence="6" type="ORF">ODI_R0632</name>
</gene>